<gene>
    <name evidence="2" type="ORF">GCM10008917_16660</name>
</gene>
<sequence>MYKSGTYELKKFFNTSGVKYRELGLKDVVKTASDDKLLEILASDGMLIKRPIAFDGKNVLIGFKEDEWKEKLLNK</sequence>
<proteinExistence type="inferred from homology"/>
<dbReference type="InterPro" id="IPR006660">
    <property type="entry name" value="Arsenate_reductase-like"/>
</dbReference>
<comment type="similarity">
    <text evidence="1">Belongs to the ArsC family.</text>
</comment>
<dbReference type="PANTHER" id="PTHR30041:SF8">
    <property type="entry name" value="PROTEIN YFFB"/>
    <property type="match status" value="1"/>
</dbReference>
<protein>
    <recommendedName>
        <fullName evidence="4">ArsC family transcriptional regulator</fullName>
    </recommendedName>
</protein>
<dbReference type="EMBL" id="BAAACP010000008">
    <property type="protein sequence ID" value="GAA0864187.1"/>
    <property type="molecule type" value="Genomic_DNA"/>
</dbReference>
<reference evidence="3" key="1">
    <citation type="journal article" date="2019" name="Int. J. Syst. Evol. Microbiol.">
        <title>The Global Catalogue of Microorganisms (GCM) 10K type strain sequencing project: providing services to taxonomists for standard genome sequencing and annotation.</title>
        <authorList>
            <consortium name="The Broad Institute Genomics Platform"/>
            <consortium name="The Broad Institute Genome Sequencing Center for Infectious Disease"/>
            <person name="Wu L."/>
            <person name="Ma J."/>
        </authorList>
    </citation>
    <scope>NUCLEOTIDE SEQUENCE [LARGE SCALE GENOMIC DNA]</scope>
    <source>
        <strain evidence="3">JCM 6486</strain>
    </source>
</reference>
<organism evidence="2 3">
    <name type="scientific">Paraclostridium tenue</name>
    <dbReference type="NCBI Taxonomy" id="1737"/>
    <lineage>
        <taxon>Bacteria</taxon>
        <taxon>Bacillati</taxon>
        <taxon>Bacillota</taxon>
        <taxon>Clostridia</taxon>
        <taxon>Peptostreptococcales</taxon>
        <taxon>Peptostreptococcaceae</taxon>
        <taxon>Paraclostridium</taxon>
    </lineage>
</organism>
<accession>A0ABP3XIN7</accession>
<dbReference type="PROSITE" id="PS51353">
    <property type="entry name" value="ARSC"/>
    <property type="match status" value="1"/>
</dbReference>
<evidence type="ECO:0000256" key="1">
    <source>
        <dbReference type="PROSITE-ProRule" id="PRU01282"/>
    </source>
</evidence>
<evidence type="ECO:0000313" key="3">
    <source>
        <dbReference type="Proteomes" id="UP001400965"/>
    </source>
</evidence>
<dbReference type="InterPro" id="IPR036249">
    <property type="entry name" value="Thioredoxin-like_sf"/>
</dbReference>
<dbReference type="Proteomes" id="UP001400965">
    <property type="component" value="Unassembled WGS sequence"/>
</dbReference>
<evidence type="ECO:0000313" key="2">
    <source>
        <dbReference type="EMBL" id="GAA0864187.1"/>
    </source>
</evidence>
<dbReference type="Gene3D" id="3.40.30.10">
    <property type="entry name" value="Glutaredoxin"/>
    <property type="match status" value="1"/>
</dbReference>
<dbReference type="PANTHER" id="PTHR30041">
    <property type="entry name" value="ARSENATE REDUCTASE"/>
    <property type="match status" value="1"/>
</dbReference>
<keyword evidence="3" id="KW-1185">Reference proteome</keyword>
<dbReference type="SUPFAM" id="SSF52833">
    <property type="entry name" value="Thioredoxin-like"/>
    <property type="match status" value="1"/>
</dbReference>
<dbReference type="Pfam" id="PF03960">
    <property type="entry name" value="ArsC"/>
    <property type="match status" value="1"/>
</dbReference>
<name>A0ABP3XIN7_9FIRM</name>
<evidence type="ECO:0008006" key="4">
    <source>
        <dbReference type="Google" id="ProtNLM"/>
    </source>
</evidence>
<comment type="caution">
    <text evidence="2">The sequence shown here is derived from an EMBL/GenBank/DDBJ whole genome shotgun (WGS) entry which is preliminary data.</text>
</comment>